<dbReference type="SUPFAM" id="SSF50242">
    <property type="entry name" value="TIMP-like"/>
    <property type="match status" value="1"/>
</dbReference>
<dbReference type="Gene3D" id="2.40.50.120">
    <property type="match status" value="1"/>
</dbReference>
<evidence type="ECO:0000256" key="2">
    <source>
        <dbReference type="SAM" id="SignalP"/>
    </source>
</evidence>
<dbReference type="InterPro" id="IPR008993">
    <property type="entry name" value="TIMP-like_OB-fold"/>
</dbReference>
<sequence>MKASLALMTCLLLMLYGGMIAAPGKAHACSCAAPPSVEEELSRKTAVFSGTVTKVVKPDKMIIDSSKDLVEVTFNVKKVWKGELSKQTKVYTAIGEESCGYVHFKQGSQFIVSAYGTSDRLETGVCELTKPMEQAGAALEQLGEGYEPESKSGSRLAEGDGPVWPWVALLVAVGIVALLLVRNNRRSRGGE</sequence>
<keyword evidence="4" id="KW-1185">Reference proteome</keyword>
<name>A0A3D9KC91_9BACL</name>
<accession>A0A3D9KC91</accession>
<evidence type="ECO:0000313" key="3">
    <source>
        <dbReference type="EMBL" id="RED84151.1"/>
    </source>
</evidence>
<reference evidence="3 4" key="1">
    <citation type="submission" date="2018-07" db="EMBL/GenBank/DDBJ databases">
        <title>Genomic Encyclopedia of Type Strains, Phase III (KMG-III): the genomes of soil and plant-associated and newly described type strains.</title>
        <authorList>
            <person name="Whitman W."/>
        </authorList>
    </citation>
    <scope>NUCLEOTIDE SEQUENCE [LARGE SCALE GENOMIC DNA]</scope>
    <source>
        <strain evidence="3 4">CECT 7287</strain>
    </source>
</reference>
<protein>
    <submittedName>
        <fullName evidence="3">Tissue inhibitor of metalloproteinase</fullName>
    </submittedName>
</protein>
<dbReference type="Proteomes" id="UP000256977">
    <property type="component" value="Unassembled WGS sequence"/>
</dbReference>
<keyword evidence="2" id="KW-0732">Signal</keyword>
<dbReference type="OrthoDB" id="8221747at2"/>
<dbReference type="RefSeq" id="WP_116060318.1">
    <property type="nucleotide sequence ID" value="NZ_QRDZ01000006.1"/>
</dbReference>
<proteinExistence type="predicted"/>
<dbReference type="EMBL" id="QRDZ01000006">
    <property type="protein sequence ID" value="RED84151.1"/>
    <property type="molecule type" value="Genomic_DNA"/>
</dbReference>
<keyword evidence="1" id="KW-0812">Transmembrane</keyword>
<keyword evidence="1" id="KW-0472">Membrane</keyword>
<organism evidence="3 4">
    <name type="scientific">Cohnella phaseoli</name>
    <dbReference type="NCBI Taxonomy" id="456490"/>
    <lineage>
        <taxon>Bacteria</taxon>
        <taxon>Bacillati</taxon>
        <taxon>Bacillota</taxon>
        <taxon>Bacilli</taxon>
        <taxon>Bacillales</taxon>
        <taxon>Paenibacillaceae</taxon>
        <taxon>Cohnella</taxon>
    </lineage>
</organism>
<dbReference type="AlphaFoldDB" id="A0A3D9KC91"/>
<feature type="chain" id="PRO_5039114076" evidence="2">
    <location>
        <begin position="22"/>
        <end position="191"/>
    </location>
</feature>
<evidence type="ECO:0000313" key="4">
    <source>
        <dbReference type="Proteomes" id="UP000256977"/>
    </source>
</evidence>
<comment type="caution">
    <text evidence="3">The sequence shown here is derived from an EMBL/GenBank/DDBJ whole genome shotgun (WGS) entry which is preliminary data.</text>
</comment>
<evidence type="ECO:0000256" key="1">
    <source>
        <dbReference type="SAM" id="Phobius"/>
    </source>
</evidence>
<feature type="signal peptide" evidence="2">
    <location>
        <begin position="1"/>
        <end position="21"/>
    </location>
</feature>
<feature type="transmembrane region" description="Helical" evidence="1">
    <location>
        <begin position="163"/>
        <end position="181"/>
    </location>
</feature>
<keyword evidence="1" id="KW-1133">Transmembrane helix</keyword>
<gene>
    <name evidence="3" type="ORF">DFP98_10621</name>
</gene>